<evidence type="ECO:0000256" key="2">
    <source>
        <dbReference type="ARBA" id="ARBA00023239"/>
    </source>
</evidence>
<evidence type="ECO:0000259" key="3">
    <source>
        <dbReference type="Pfam" id="PF05683"/>
    </source>
</evidence>
<name>A0ABS7NIN5_9RHOB</name>
<dbReference type="Proteomes" id="UP000766629">
    <property type="component" value="Unassembled WGS sequence"/>
</dbReference>
<dbReference type="EMBL" id="JAHVJA010000008">
    <property type="protein sequence ID" value="MBY6141070.1"/>
    <property type="molecule type" value="Genomic_DNA"/>
</dbReference>
<feature type="domain" description="Fe-S hydro-lyase tartrate dehydratase beta-type catalytic" evidence="3">
    <location>
        <begin position="5"/>
        <end position="59"/>
    </location>
</feature>
<keyword evidence="5" id="KW-1185">Reference proteome</keyword>
<dbReference type="Gene3D" id="3.20.130.10">
    <property type="entry name" value="Fe-S hydro-lyase, tartrate dehydratase beta-type, catalytic domain"/>
    <property type="match status" value="1"/>
</dbReference>
<proteinExistence type="inferred from homology"/>
<evidence type="ECO:0000256" key="1">
    <source>
        <dbReference type="ARBA" id="ARBA00008876"/>
    </source>
</evidence>
<dbReference type="SUPFAM" id="SSF117457">
    <property type="entry name" value="FumA C-terminal domain-like"/>
    <property type="match status" value="1"/>
</dbReference>
<gene>
    <name evidence="4" type="ORF">KUV26_16645</name>
</gene>
<accession>A0ABS7NIN5</accession>
<dbReference type="InterPro" id="IPR036660">
    <property type="entry name" value="Fe-S_hydroAse_TtdB_cat_sf"/>
</dbReference>
<organism evidence="4 5">
    <name type="scientific">Leisingera daeponensis</name>
    <dbReference type="NCBI Taxonomy" id="405746"/>
    <lineage>
        <taxon>Bacteria</taxon>
        <taxon>Pseudomonadati</taxon>
        <taxon>Pseudomonadota</taxon>
        <taxon>Alphaproteobacteria</taxon>
        <taxon>Rhodobacterales</taxon>
        <taxon>Roseobacteraceae</taxon>
        <taxon>Leisingera</taxon>
    </lineage>
</organism>
<protein>
    <submittedName>
        <fullName evidence="4">Fumarate hydratase C-terminal domain-containing protein</fullName>
    </submittedName>
</protein>
<reference evidence="4 5" key="1">
    <citation type="submission" date="2021-06" db="EMBL/GenBank/DDBJ databases">
        <title>50 bacteria genomes isolated from Dapeng, Shenzhen, China.</title>
        <authorList>
            <person name="Zheng W."/>
            <person name="Yu S."/>
            <person name="Huang Y."/>
        </authorList>
    </citation>
    <scope>NUCLEOTIDE SEQUENCE [LARGE SCALE GENOMIC DNA]</scope>
    <source>
        <strain evidence="4 5">DP1N14-2</strain>
    </source>
</reference>
<dbReference type="InterPro" id="IPR004647">
    <property type="entry name" value="Fe-S_hydro-lyase_TtdB-typ_cat"/>
</dbReference>
<sequence length="62" mass="6796">MDYICNHPVFLCRPQKETPEGCAAGAFGQISAARMERYVVGLQAHGATPMMITKGNRSRCHS</sequence>
<dbReference type="Pfam" id="PF05683">
    <property type="entry name" value="Fumerase_C"/>
    <property type="match status" value="1"/>
</dbReference>
<evidence type="ECO:0000313" key="4">
    <source>
        <dbReference type="EMBL" id="MBY6141070.1"/>
    </source>
</evidence>
<keyword evidence="2" id="KW-0456">Lyase</keyword>
<comment type="similarity">
    <text evidence="1">Belongs to the class-I fumarase family.</text>
</comment>
<evidence type="ECO:0000313" key="5">
    <source>
        <dbReference type="Proteomes" id="UP000766629"/>
    </source>
</evidence>
<comment type="caution">
    <text evidence="4">The sequence shown here is derived from an EMBL/GenBank/DDBJ whole genome shotgun (WGS) entry which is preliminary data.</text>
</comment>